<dbReference type="Proteomes" id="UP001153636">
    <property type="component" value="Chromosome 9"/>
</dbReference>
<dbReference type="GO" id="GO:0006401">
    <property type="term" value="P:RNA catabolic process"/>
    <property type="evidence" value="ECO:0007669"/>
    <property type="project" value="InterPro"/>
</dbReference>
<organism evidence="4 5">
    <name type="scientific">Psylliodes chrysocephalus</name>
    <dbReference type="NCBI Taxonomy" id="3402493"/>
    <lineage>
        <taxon>Eukaryota</taxon>
        <taxon>Metazoa</taxon>
        <taxon>Ecdysozoa</taxon>
        <taxon>Arthropoda</taxon>
        <taxon>Hexapoda</taxon>
        <taxon>Insecta</taxon>
        <taxon>Pterygota</taxon>
        <taxon>Neoptera</taxon>
        <taxon>Endopterygota</taxon>
        <taxon>Coleoptera</taxon>
        <taxon>Polyphaga</taxon>
        <taxon>Cucujiformia</taxon>
        <taxon>Chrysomeloidea</taxon>
        <taxon>Chrysomelidae</taxon>
        <taxon>Galerucinae</taxon>
        <taxon>Alticini</taxon>
        <taxon>Psylliodes</taxon>
    </lineage>
</organism>
<accession>A0A9P0DB75</accession>
<keyword evidence="5" id="KW-1185">Reference proteome</keyword>
<feature type="repeat" description="TPR" evidence="3">
    <location>
        <begin position="438"/>
        <end position="471"/>
    </location>
</feature>
<dbReference type="PANTHER" id="PTHR15704:SF7">
    <property type="entry name" value="SUPERKILLER COMPLEX PROTEIN 3"/>
    <property type="match status" value="1"/>
</dbReference>
<feature type="repeat" description="TPR" evidence="3">
    <location>
        <begin position="38"/>
        <end position="71"/>
    </location>
</feature>
<dbReference type="Pfam" id="PF13432">
    <property type="entry name" value="TPR_16"/>
    <property type="match status" value="1"/>
</dbReference>
<proteinExistence type="predicted"/>
<gene>
    <name evidence="4" type="ORF">PSYICH_LOCUS15257</name>
</gene>
<evidence type="ECO:0008006" key="6">
    <source>
        <dbReference type="Google" id="ProtNLM"/>
    </source>
</evidence>
<feature type="repeat" description="TPR" evidence="3">
    <location>
        <begin position="297"/>
        <end position="330"/>
    </location>
</feature>
<dbReference type="SMART" id="SM00028">
    <property type="entry name" value="TPR"/>
    <property type="match status" value="11"/>
</dbReference>
<dbReference type="EMBL" id="OV651821">
    <property type="protein sequence ID" value="CAH1115106.1"/>
    <property type="molecule type" value="Genomic_DNA"/>
</dbReference>
<evidence type="ECO:0000256" key="1">
    <source>
        <dbReference type="ARBA" id="ARBA00022737"/>
    </source>
</evidence>
<dbReference type="InterPro" id="IPR019734">
    <property type="entry name" value="TPR_rpt"/>
</dbReference>
<dbReference type="Pfam" id="PF13181">
    <property type="entry name" value="TPR_8"/>
    <property type="match status" value="1"/>
</dbReference>
<dbReference type="Pfam" id="PF14559">
    <property type="entry name" value="TPR_19"/>
    <property type="match status" value="1"/>
</dbReference>
<keyword evidence="2 3" id="KW-0802">TPR repeat</keyword>
<reference evidence="4" key="1">
    <citation type="submission" date="2022-01" db="EMBL/GenBank/DDBJ databases">
        <authorList>
            <person name="King R."/>
        </authorList>
    </citation>
    <scope>NUCLEOTIDE SEQUENCE</scope>
</reference>
<name>A0A9P0DB75_9CUCU</name>
<feature type="repeat" description="TPR" evidence="3">
    <location>
        <begin position="576"/>
        <end position="609"/>
    </location>
</feature>
<sequence length="1283" mass="147456">MEKAKLLLKEAREAIKNKDYERAMKYVQSVLKEDKYNYMALVFLGLCLQELGPVQQASKAFQKAAELNPKNPLAWNGLVNYYEKIQTEEANDKLVELYISALEVETNPKKITEYSEKLSKLHERGDITKITTTIFNSASKAENSAVEIFETLAKLYETVKQIPNELQPIFEECLCKLLSLREHMKVEYFSSYLNALYQQNKYLEVFETAEKMGKLFESNTVSLIWICKIYNQTFVEESNLIEKFNDKIDEYLTKLLDLEPKNLMGLFTKSIRLFLNNKFVESRDILEEVTTLRPGLVHAWVFLTKVYLKLNQYEDALQSFSNANKLLNSGKYTNLILQKVLDNLNLQILSKSPNEEDLNKAINMYSKIEDKKVRDLHTEHIILIYINLKKFDEAKLLISDLKNVDKLKSTFLEAKLLQKQNKYKECLKLLEKNPQENSEWMLEIGLTYWYLEDYKNALIPWLKAAKYDPNNHLCFFYLGNYYKKIGDSDKTRRCYEKSFNLNKSSPQVATELCNIYCKLKNWEGAQNLLLSLIEGPINEKNCWAWSQLGLTYLEQEDYSKAIEKLQFVVRIDKENTYYWQCLADAYFARGSYTSALKCYEKSLEFTENTLYPSLQKANIKKTLGIYNEANEEFKEILLNNEQYLPALKGLSETCICQAWECYRDQRLGTARDHAQSALKHLTLAVKERNNFSCLWKLIGDACLFVTNLPEKYCCLFVTDTLMEGKRIIEREDLFALATSSYCKAIGLTEDNVLIWHDLSNCYLKHALHTEDKEKRSMLFAYATAAAKHCSASNPKNWQHWNLLGNIVMSQDERNLALAQHYFIKAVTVENNNPISWCNLGILYLLMGDIKLANKAFAQGQRSDPNYVNNWIGQALIAETMGVEEAMDLFRHSVQLGHHQQGAIGYGHWVCQTLLEAPKKTISYSIEGMHAIPVACDALTWYTEKEEDNGCAWNMLGILKERMKLNKGSLEAFNNSFKLSSKHRDLARINYGRLLYKQEKYIPAVKVFQEVQEATFSSGSGLALALFKSQSYEDSYSAYEQALHWLTDEQTHQSELLVALASMAYMFQGVDGAKTLLFQSIQLKPPSPWGLYATLALALIHKDLELGELVLKELEPLKDNQDCLPHYATLLCTKLLRQENPALAVKELSKLVHRHPDNASVWLTLAVTVLRVKSERKRALAAVKCAQIALKIGQAKMDITKVLGYIALGYMLAGDLKNALVSAQKAVFCYPNLSDGWALLLSVLVKNEKKWSKDFISDMFAYVNDLNSSELLVNWLKKLRKGID</sequence>
<dbReference type="PANTHER" id="PTHR15704">
    <property type="entry name" value="SUPERKILLER 3 PROTEIN-RELATED"/>
    <property type="match status" value="1"/>
</dbReference>
<dbReference type="OrthoDB" id="421075at2759"/>
<dbReference type="GO" id="GO:0055087">
    <property type="term" value="C:Ski complex"/>
    <property type="evidence" value="ECO:0007669"/>
    <property type="project" value="InterPro"/>
</dbReference>
<evidence type="ECO:0000256" key="3">
    <source>
        <dbReference type="PROSITE-ProRule" id="PRU00339"/>
    </source>
</evidence>
<dbReference type="SUPFAM" id="SSF48452">
    <property type="entry name" value="TPR-like"/>
    <property type="match status" value="5"/>
</dbReference>
<dbReference type="InterPro" id="IPR039226">
    <property type="entry name" value="Ski3/TTC37"/>
</dbReference>
<feature type="repeat" description="TPR" evidence="3">
    <location>
        <begin position="542"/>
        <end position="575"/>
    </location>
</feature>
<protein>
    <recommendedName>
        <fullName evidence="6">Tetratricopeptide repeat protein 37</fullName>
    </recommendedName>
</protein>
<dbReference type="InterPro" id="IPR011990">
    <property type="entry name" value="TPR-like_helical_dom_sf"/>
</dbReference>
<evidence type="ECO:0000256" key="2">
    <source>
        <dbReference type="ARBA" id="ARBA00022803"/>
    </source>
</evidence>
<evidence type="ECO:0000313" key="4">
    <source>
        <dbReference type="EMBL" id="CAH1115106.1"/>
    </source>
</evidence>
<dbReference type="PROSITE" id="PS50005">
    <property type="entry name" value="TPR"/>
    <property type="match status" value="6"/>
</dbReference>
<evidence type="ECO:0000313" key="5">
    <source>
        <dbReference type="Proteomes" id="UP001153636"/>
    </source>
</evidence>
<dbReference type="Gene3D" id="1.25.40.10">
    <property type="entry name" value="Tetratricopeptide repeat domain"/>
    <property type="match status" value="6"/>
</dbReference>
<keyword evidence="1" id="KW-0677">Repeat</keyword>
<feature type="repeat" description="TPR" evidence="3">
    <location>
        <begin position="833"/>
        <end position="866"/>
    </location>
</feature>